<name>A0A1H8VFS2_9EURY</name>
<dbReference type="AlphaFoldDB" id="A0A1H8VFS2"/>
<reference evidence="3" key="1">
    <citation type="submission" date="2016-10" db="EMBL/GenBank/DDBJ databases">
        <authorList>
            <person name="Varghese N."/>
            <person name="Submissions S."/>
        </authorList>
    </citation>
    <scope>NUCLEOTIDE SEQUENCE [LARGE SCALE GENOMIC DNA]</scope>
    <source>
        <strain evidence="3">IBRC-M 10043</strain>
    </source>
</reference>
<keyword evidence="3" id="KW-1185">Reference proteome</keyword>
<dbReference type="GO" id="GO:0006313">
    <property type="term" value="P:DNA transposition"/>
    <property type="evidence" value="ECO:0007669"/>
    <property type="project" value="InterPro"/>
</dbReference>
<dbReference type="GO" id="GO:0004803">
    <property type="term" value="F:transposase activity"/>
    <property type="evidence" value="ECO:0007669"/>
    <property type="project" value="InterPro"/>
</dbReference>
<protein>
    <submittedName>
        <fullName evidence="2">Transposase DDE domain-containing protein</fullName>
    </submittedName>
</protein>
<dbReference type="PANTHER" id="PTHR33252:SF2">
    <property type="entry name" value="TRANSPOSASE IS4-LIKE DOMAIN-CONTAINING PROTEIN"/>
    <property type="match status" value="1"/>
</dbReference>
<evidence type="ECO:0000313" key="3">
    <source>
        <dbReference type="Proteomes" id="UP000198775"/>
    </source>
</evidence>
<evidence type="ECO:0000259" key="1">
    <source>
        <dbReference type="Pfam" id="PF01609"/>
    </source>
</evidence>
<gene>
    <name evidence="2" type="ORF">SAMN05216388_103710</name>
</gene>
<dbReference type="EMBL" id="FOCX01000037">
    <property type="protein sequence ID" value="SEP14241.1"/>
    <property type="molecule type" value="Genomic_DNA"/>
</dbReference>
<accession>A0A1H8VFS2</accession>
<sequence length="436" mass="49026">MFSIPDPDGYLSASDVKDVAEEVIAPLPLPGVEGSPLDPGDIWLVVILACVNQNSIWDTCNDTNGTPCDDTVLTWLHTLDRDWLDLVANLLLGRLAMTILDPDRSRIVSIDFVDNPYHGEHCADEGELCSMATKDGTTTCHHYCTAYVVSNGKPVTLAMTYVRNDEDEADAVERVLARVENYPFEIDLLLADSGFYNERVIRRARDIAAPVVHVPKKGERMKEKLDTHESYMTTYRMYKDSEQGLRFPLAVVVSYQNGDRGKHGEVVRGYVACGVTDRSAKQVERLYRKRSGIETSYRLLRQARGITTTRDPVVRFAIMLVAALLENLWLVLRWAVVARPRRGGRDLPEEFTFKTFCDWIRHELRGATSAVGDQSERGWRAGVTGTGRGLTGVSPRPIHWAVSDSCRQRPSKSGSYRLFGAVNWTCLDLRRRSSRD</sequence>
<proteinExistence type="predicted"/>
<feature type="domain" description="Transposase IS4-like" evidence="1">
    <location>
        <begin position="144"/>
        <end position="308"/>
    </location>
</feature>
<evidence type="ECO:0000313" key="2">
    <source>
        <dbReference type="EMBL" id="SEP14241.1"/>
    </source>
</evidence>
<dbReference type="PANTHER" id="PTHR33252">
    <property type="entry name" value="THIRD ORF IN TRANSPOSON ISC1160"/>
    <property type="match status" value="1"/>
</dbReference>
<dbReference type="NCBIfam" id="NF033541">
    <property type="entry name" value="transpos_ISH3"/>
    <property type="match status" value="1"/>
</dbReference>
<dbReference type="Pfam" id="PF01609">
    <property type="entry name" value="DDE_Tnp_1"/>
    <property type="match status" value="1"/>
</dbReference>
<dbReference type="InterPro" id="IPR002559">
    <property type="entry name" value="Transposase_11"/>
</dbReference>
<dbReference type="Proteomes" id="UP000198775">
    <property type="component" value="Unassembled WGS sequence"/>
</dbReference>
<dbReference type="GO" id="GO:0003677">
    <property type="term" value="F:DNA binding"/>
    <property type="evidence" value="ECO:0007669"/>
    <property type="project" value="InterPro"/>
</dbReference>
<organism evidence="2 3">
    <name type="scientific">Halorientalis persicus</name>
    <dbReference type="NCBI Taxonomy" id="1367881"/>
    <lineage>
        <taxon>Archaea</taxon>
        <taxon>Methanobacteriati</taxon>
        <taxon>Methanobacteriota</taxon>
        <taxon>Stenosarchaea group</taxon>
        <taxon>Halobacteria</taxon>
        <taxon>Halobacteriales</taxon>
        <taxon>Haloarculaceae</taxon>
        <taxon>Halorientalis</taxon>
    </lineage>
</organism>